<dbReference type="PANTHER" id="PTHR12307:SF36">
    <property type="entry name" value="GLYCOGEN-BINDING SUBUNIT 76A"/>
    <property type="match status" value="1"/>
</dbReference>
<dbReference type="STRING" id="1192034.CAP_7387"/>
<reference evidence="2 3" key="1">
    <citation type="submission" date="2013-05" db="EMBL/GenBank/DDBJ databases">
        <title>Genome assembly of Chondromyces apiculatus DSM 436.</title>
        <authorList>
            <person name="Sharma G."/>
            <person name="Khatri I."/>
            <person name="Kaur C."/>
            <person name="Mayilraj S."/>
            <person name="Subramanian S."/>
        </authorList>
    </citation>
    <scope>NUCLEOTIDE SEQUENCE [LARGE SCALE GENOMIC DNA]</scope>
    <source>
        <strain evidence="2 3">DSM 436</strain>
    </source>
</reference>
<feature type="domain" description="CBM21" evidence="1">
    <location>
        <begin position="208"/>
        <end position="317"/>
    </location>
</feature>
<evidence type="ECO:0000313" key="2">
    <source>
        <dbReference type="EMBL" id="EYF02176.1"/>
    </source>
</evidence>
<gene>
    <name evidence="2" type="ORF">CAP_7387</name>
</gene>
<accession>A0A017T0U9</accession>
<dbReference type="PANTHER" id="PTHR12307">
    <property type="entry name" value="PROTEIN PHOSPHATASE 1 REGULATORY SUBUNIT"/>
    <property type="match status" value="1"/>
</dbReference>
<dbReference type="Gene3D" id="2.60.40.2440">
    <property type="entry name" value="Carbohydrate binding type-21 domain"/>
    <property type="match status" value="1"/>
</dbReference>
<evidence type="ECO:0000313" key="3">
    <source>
        <dbReference type="Proteomes" id="UP000019678"/>
    </source>
</evidence>
<protein>
    <submittedName>
        <fullName evidence="2">Glycogen-binding regulatory subunit of S/T protein phosphatase I</fullName>
    </submittedName>
</protein>
<sequence>MRTTKMSGRMITPHTFGEAFERAVAAVRQTGRGVLRSGAVAGAMVLAAGPGVTGCLAEAGDEATLAIGDLDLAEQDWAQYEGQRNTAMVTYEKSHWHNYTGCGSRMGCTGVDVFVKLRVKPVAGANLDNKRVGIIYKSGGQGTEVTATGYYFSTRSNGDEEWHVKVSLPSYVQQVFTFNAWYQDGAGHTYYDDNSGELHVANYGATSTVIYRDTSIPDLTLTSAGLQGTLKANIADLDYDKSVVVRWTTDGWQTFTDTPLAFDADLGSLNEKWAVTFNVAGDFQQVQYAIVYRHGVVNGADVYEFWDSNNGANYTVNRQ</sequence>
<dbReference type="EMBL" id="ASRX01000065">
    <property type="protein sequence ID" value="EYF02176.1"/>
    <property type="molecule type" value="Genomic_DNA"/>
</dbReference>
<organism evidence="2 3">
    <name type="scientific">Chondromyces apiculatus DSM 436</name>
    <dbReference type="NCBI Taxonomy" id="1192034"/>
    <lineage>
        <taxon>Bacteria</taxon>
        <taxon>Pseudomonadati</taxon>
        <taxon>Myxococcota</taxon>
        <taxon>Polyangia</taxon>
        <taxon>Polyangiales</taxon>
        <taxon>Polyangiaceae</taxon>
        <taxon>Chondromyces</taxon>
    </lineage>
</organism>
<dbReference type="InterPro" id="IPR005036">
    <property type="entry name" value="CBM21_dom"/>
</dbReference>
<dbReference type="PROSITE" id="PS51159">
    <property type="entry name" value="CBM21"/>
    <property type="match status" value="1"/>
</dbReference>
<evidence type="ECO:0000259" key="1">
    <source>
        <dbReference type="PROSITE" id="PS51159"/>
    </source>
</evidence>
<dbReference type="AlphaFoldDB" id="A0A017T0U9"/>
<name>A0A017T0U9_9BACT</name>
<dbReference type="Pfam" id="PF03370">
    <property type="entry name" value="CBM_21"/>
    <property type="match status" value="1"/>
</dbReference>
<keyword evidence="3" id="KW-1185">Reference proteome</keyword>
<dbReference type="InterPro" id="IPR038175">
    <property type="entry name" value="CBM21_dom_sf"/>
</dbReference>
<dbReference type="OrthoDB" id="9812537at2"/>
<dbReference type="InterPro" id="IPR050782">
    <property type="entry name" value="PP1_regulatory_subunit_3"/>
</dbReference>
<dbReference type="Proteomes" id="UP000019678">
    <property type="component" value="Unassembled WGS sequence"/>
</dbReference>
<proteinExistence type="predicted"/>
<dbReference type="RefSeq" id="WP_044248007.1">
    <property type="nucleotide sequence ID" value="NZ_ASRX01000065.1"/>
</dbReference>
<dbReference type="GO" id="GO:0008157">
    <property type="term" value="F:protein phosphatase 1 binding"/>
    <property type="evidence" value="ECO:0007669"/>
    <property type="project" value="TreeGrafter"/>
</dbReference>
<dbReference type="GO" id="GO:0000164">
    <property type="term" value="C:protein phosphatase type 1 complex"/>
    <property type="evidence" value="ECO:0007669"/>
    <property type="project" value="TreeGrafter"/>
</dbReference>
<comment type="caution">
    <text evidence="2">The sequence shown here is derived from an EMBL/GenBank/DDBJ whole genome shotgun (WGS) entry which is preliminary data.</text>
</comment>